<name>A0A7W6EI50_9HYPH</name>
<organism evidence="2 3">
    <name type="scientific">Pseudochelatococcus contaminans</name>
    <dbReference type="NCBI Taxonomy" id="1538103"/>
    <lineage>
        <taxon>Bacteria</taxon>
        <taxon>Pseudomonadati</taxon>
        <taxon>Pseudomonadota</taxon>
        <taxon>Alphaproteobacteria</taxon>
        <taxon>Hyphomicrobiales</taxon>
        <taxon>Chelatococcaceae</taxon>
        <taxon>Pseudochelatococcus</taxon>
    </lineage>
</organism>
<dbReference type="Gene3D" id="2.40.50.90">
    <property type="match status" value="1"/>
</dbReference>
<dbReference type="SUPFAM" id="SSF50199">
    <property type="entry name" value="Staphylococcal nuclease"/>
    <property type="match status" value="1"/>
</dbReference>
<sequence length="278" mass="30051">MIAALLLLPVFLPGHAAKAGDVIAVARVVDHEELVLADGRMLRLAGLASIDDAGMLDALRRHSTRGVRVVALAEKPDRWGRLEAVLAVQGSAGEVLLAELLVEDGVAIWRGDSALTIRMAGSELVSALSGSYRERLLALEGDARRARRGGWGGASPMPLAAEDRARLKQYEGRYVVIVGRVTSVGERRKMTFVNFGEVWSRDFSVFITRDDWDKMAKESVSGESLKGRRVMVRGDLLFRKTTRGSVDGGSDGSLHGNTGRAPVIRLSVIHGISIQDSD</sequence>
<accession>A0A7W6EI50</accession>
<proteinExistence type="predicted"/>
<evidence type="ECO:0000313" key="3">
    <source>
        <dbReference type="Proteomes" id="UP000537592"/>
    </source>
</evidence>
<keyword evidence="1" id="KW-0732">Signal</keyword>
<reference evidence="2 3" key="1">
    <citation type="submission" date="2020-08" db="EMBL/GenBank/DDBJ databases">
        <title>Genomic Encyclopedia of Type Strains, Phase IV (KMG-IV): sequencing the most valuable type-strain genomes for metagenomic binning, comparative biology and taxonomic classification.</title>
        <authorList>
            <person name="Goeker M."/>
        </authorList>
    </citation>
    <scope>NUCLEOTIDE SEQUENCE [LARGE SCALE GENOMIC DNA]</scope>
    <source>
        <strain evidence="2 3">DSM 28760</strain>
    </source>
</reference>
<dbReference type="EMBL" id="JACICC010000007">
    <property type="protein sequence ID" value="MBB3810693.1"/>
    <property type="molecule type" value="Genomic_DNA"/>
</dbReference>
<keyword evidence="3" id="KW-1185">Reference proteome</keyword>
<evidence type="ECO:0000313" key="2">
    <source>
        <dbReference type="EMBL" id="MBB3810693.1"/>
    </source>
</evidence>
<dbReference type="AlphaFoldDB" id="A0A7W6EI50"/>
<protein>
    <recommendedName>
        <fullName evidence="4">Nuclease</fullName>
    </recommendedName>
</protein>
<dbReference type="Proteomes" id="UP000537592">
    <property type="component" value="Unassembled WGS sequence"/>
</dbReference>
<comment type="caution">
    <text evidence="2">The sequence shown here is derived from an EMBL/GenBank/DDBJ whole genome shotgun (WGS) entry which is preliminary data.</text>
</comment>
<dbReference type="InterPro" id="IPR035437">
    <property type="entry name" value="SNase_OB-fold_sf"/>
</dbReference>
<feature type="chain" id="PRO_5031005271" description="Nuclease" evidence="1">
    <location>
        <begin position="20"/>
        <end position="278"/>
    </location>
</feature>
<feature type="signal peptide" evidence="1">
    <location>
        <begin position="1"/>
        <end position="19"/>
    </location>
</feature>
<evidence type="ECO:0008006" key="4">
    <source>
        <dbReference type="Google" id="ProtNLM"/>
    </source>
</evidence>
<gene>
    <name evidence="2" type="ORF">FHS81_002795</name>
</gene>
<evidence type="ECO:0000256" key="1">
    <source>
        <dbReference type="SAM" id="SignalP"/>
    </source>
</evidence>
<dbReference type="RefSeq" id="WP_183753882.1">
    <property type="nucleotide sequence ID" value="NZ_JACICC010000007.1"/>
</dbReference>